<organism evidence="2">
    <name type="scientific">Caldithrix abyssi</name>
    <dbReference type="NCBI Taxonomy" id="187145"/>
    <lineage>
        <taxon>Bacteria</taxon>
        <taxon>Pseudomonadati</taxon>
        <taxon>Calditrichota</taxon>
        <taxon>Calditrichia</taxon>
        <taxon>Calditrichales</taxon>
        <taxon>Calditrichaceae</taxon>
        <taxon>Caldithrix</taxon>
    </lineage>
</organism>
<reference evidence="2" key="1">
    <citation type="journal article" date="2020" name="mSystems">
        <title>Genome- and Community-Level Interaction Insights into Carbon Utilization and Element Cycling Functions of Hydrothermarchaeota in Hydrothermal Sediment.</title>
        <authorList>
            <person name="Zhou Z."/>
            <person name="Liu Y."/>
            <person name="Xu W."/>
            <person name="Pan J."/>
            <person name="Luo Z.H."/>
            <person name="Li M."/>
        </authorList>
    </citation>
    <scope>NUCLEOTIDE SEQUENCE [LARGE SCALE GENOMIC DNA]</scope>
    <source>
        <strain evidence="2">HyVt-527</strain>
    </source>
</reference>
<gene>
    <name evidence="2" type="ORF">ENJ89_02260</name>
</gene>
<evidence type="ECO:0000313" key="2">
    <source>
        <dbReference type="EMBL" id="HHJ51994.1"/>
    </source>
</evidence>
<evidence type="ECO:0000259" key="1">
    <source>
        <dbReference type="Pfam" id="PF13349"/>
    </source>
</evidence>
<dbReference type="AlphaFoldDB" id="A0A7V5PMV5"/>
<name>A0A7V5PMV5_CALAY</name>
<proteinExistence type="predicted"/>
<comment type="caution">
    <text evidence="2">The sequence shown here is derived from an EMBL/GenBank/DDBJ whole genome shotgun (WGS) entry which is preliminary data.</text>
</comment>
<dbReference type="Pfam" id="PF13349">
    <property type="entry name" value="DUF4097"/>
    <property type="match status" value="1"/>
</dbReference>
<dbReference type="InterPro" id="IPR025164">
    <property type="entry name" value="Toastrack_DUF4097"/>
</dbReference>
<accession>A0A7V5PMV5</accession>
<protein>
    <recommendedName>
        <fullName evidence="1">DUF4097 domain-containing protein</fullName>
    </recommendedName>
</protein>
<feature type="domain" description="DUF4097" evidence="1">
    <location>
        <begin position="31"/>
        <end position="261"/>
    </location>
</feature>
<dbReference type="EMBL" id="DROD01000163">
    <property type="protein sequence ID" value="HHJ51994.1"/>
    <property type="molecule type" value="Genomic_DNA"/>
</dbReference>
<dbReference type="Proteomes" id="UP000886124">
    <property type="component" value="Unassembled WGS sequence"/>
</dbReference>
<sequence>MRSIIAKTLLLLLGLFLISYGATLEETFKRRIPIEDIERLSVYNVNGSIKVSSWDQPAIEVVAYKKVRAGNTAQAERRLSELEIEIAETAEGLEVQTRFPRKTSGGGFFAWLLGESGSSASVNYEIKVPRKLDLELHSTNGKLVLTDCEGMIKLYTTNGKIEAENIRGTINARTTNGSINVLMDALQPEEGLRLRTTNGSIKLYLPADTNADLDAKTVNGSIRCELPLQERSYSSKKRLQGMINDGGPLIYLKTTNGSIRILER</sequence>